<name>Q6SHK1_9BACT</name>
<accession>Q6SHK1</accession>
<dbReference type="InterPro" id="IPR042099">
    <property type="entry name" value="ANL_N_sf"/>
</dbReference>
<feature type="domain" description="AMP-dependent synthetase/ligase" evidence="4">
    <location>
        <begin position="22"/>
        <end position="425"/>
    </location>
</feature>
<dbReference type="PANTHER" id="PTHR43272:SF33">
    <property type="entry name" value="AMP-BINDING DOMAIN-CONTAINING PROTEIN-RELATED"/>
    <property type="match status" value="1"/>
</dbReference>
<keyword evidence="2" id="KW-0067">ATP-binding</keyword>
<evidence type="ECO:0000256" key="2">
    <source>
        <dbReference type="ARBA" id="ARBA00022840"/>
    </source>
</evidence>
<dbReference type="Pfam" id="PF23562">
    <property type="entry name" value="AMP-binding_C_3"/>
    <property type="match status" value="1"/>
</dbReference>
<keyword evidence="5" id="KW-0436">Ligase</keyword>
<dbReference type="Gene3D" id="3.30.300.30">
    <property type="match status" value="1"/>
</dbReference>
<reference evidence="5" key="2">
    <citation type="submission" date="2003-12" db="EMBL/GenBank/DDBJ databases">
        <title>Monterey Bay Coastal Ocean Microbial Observatory environmental clone sequencing.</title>
        <authorList>
            <person name="DeLong E.F."/>
        </authorList>
    </citation>
    <scope>NUCLEOTIDE SEQUENCE</scope>
</reference>
<gene>
    <name evidence="5" type="ORF">MBMO_EBAC750-09G06.35</name>
</gene>
<dbReference type="InterPro" id="IPR045851">
    <property type="entry name" value="AMP-bd_C_sf"/>
</dbReference>
<evidence type="ECO:0000256" key="3">
    <source>
        <dbReference type="ARBA" id="ARBA00024484"/>
    </source>
</evidence>
<dbReference type="GO" id="GO:0016020">
    <property type="term" value="C:membrane"/>
    <property type="evidence" value="ECO:0007669"/>
    <property type="project" value="TreeGrafter"/>
</dbReference>
<keyword evidence="1" id="KW-0547">Nucleotide-binding</keyword>
<reference evidence="5" key="1">
    <citation type="submission" date="2003-11" db="EMBL/GenBank/DDBJ databases">
        <authorList>
            <person name="Heidelberg J.F."/>
            <person name="Eisen J.A."/>
            <person name="Nelson W.C."/>
            <person name="DeLong E.F."/>
        </authorList>
    </citation>
    <scope>NUCLEOTIDE SEQUENCE</scope>
</reference>
<dbReference type="CDD" id="cd05907">
    <property type="entry name" value="VL_LC_FACS_like"/>
    <property type="match status" value="1"/>
</dbReference>
<dbReference type="GO" id="GO:0004467">
    <property type="term" value="F:long-chain fatty acid-CoA ligase activity"/>
    <property type="evidence" value="ECO:0007669"/>
    <property type="project" value="UniProtKB-EC"/>
</dbReference>
<dbReference type="GO" id="GO:0005524">
    <property type="term" value="F:ATP binding"/>
    <property type="evidence" value="ECO:0007669"/>
    <property type="project" value="UniProtKB-KW"/>
</dbReference>
<comment type="catalytic activity">
    <reaction evidence="3">
        <text>a long-chain fatty acid + ATP + CoA = a long-chain fatty acyl-CoA + AMP + diphosphate</text>
        <dbReference type="Rhea" id="RHEA:15421"/>
        <dbReference type="ChEBI" id="CHEBI:30616"/>
        <dbReference type="ChEBI" id="CHEBI:33019"/>
        <dbReference type="ChEBI" id="CHEBI:57287"/>
        <dbReference type="ChEBI" id="CHEBI:57560"/>
        <dbReference type="ChEBI" id="CHEBI:83139"/>
        <dbReference type="ChEBI" id="CHEBI:456215"/>
        <dbReference type="EC" id="6.2.1.3"/>
    </reaction>
    <physiologicalReaction direction="left-to-right" evidence="3">
        <dbReference type="Rhea" id="RHEA:15422"/>
    </physiologicalReaction>
</comment>
<dbReference type="EMBL" id="AY458634">
    <property type="protein sequence ID" value="AAR37620.1"/>
    <property type="molecule type" value="Genomic_DNA"/>
</dbReference>
<organism evidence="5">
    <name type="scientific">uncultured marine bacterium 314</name>
    <dbReference type="NCBI Taxonomy" id="257387"/>
    <lineage>
        <taxon>Bacteria</taxon>
        <taxon>environmental samples</taxon>
    </lineage>
</organism>
<dbReference type="SUPFAM" id="SSF56801">
    <property type="entry name" value="Acetyl-CoA synthetase-like"/>
    <property type="match status" value="1"/>
</dbReference>
<evidence type="ECO:0000313" key="5">
    <source>
        <dbReference type="EMBL" id="AAR37620.1"/>
    </source>
</evidence>
<protein>
    <submittedName>
        <fullName evidence="5">Long-chain-fatty-acid--CoA ligase, putative</fullName>
    </submittedName>
</protein>
<dbReference type="Pfam" id="PF00501">
    <property type="entry name" value="AMP-binding"/>
    <property type="match status" value="1"/>
</dbReference>
<evidence type="ECO:0000259" key="4">
    <source>
        <dbReference type="Pfam" id="PF00501"/>
    </source>
</evidence>
<sequence length="577" mass="65428">MPTTKQMNLKEFNSLTDLFFYQAEKQNPKRIFLEWLNPKNKKKFTWSETSSNIYKLAKILKKNINDGDRCLLVSENRPEWLIADLAVMLANGITVPAYTTYTERDYKYLIEDCQPSVIIISNDLMHNKLKNIIKEKIYIKKVITLDKIEGVDGDKYLDFNSIVKINLLENEKIKNTNLKRTSPACIIYTSGTGGNPKGVILSHGGILNNLEGASKILKPLIDKRPIFLTWLPLSHSYEHTVQFVQILVGAKVFYAEKIEKLLDNISEAKPTIMTAVPRFYQNLYNKININMKKAKGLKAKLIKATIFLGRKKLLKQKMSLSEKFLNFIVNALVRKKVKKQFGGNLRAFVSGGGALDREIGEFLNAIGLPTLQGYGLTETSPVVSCNPIHKIKVETVGPPFKGNQVKIAEDGEILVKGENVMLGYWNNKEDTEKVIKDGWLYTGDIGEIDPEDGYLKITDRKKDIIVSAGGDNISPAKIENQLSNSPEIDQCMVWGDGKNYLVALIVPSKEFKEQKDKIGKIINKINENLAQIEKIKNFHLVSENFSIENGMLTPTMKVKRNKVIAKYKNILENFYKE</sequence>
<dbReference type="PANTHER" id="PTHR43272">
    <property type="entry name" value="LONG-CHAIN-FATTY-ACID--COA LIGASE"/>
    <property type="match status" value="1"/>
</dbReference>
<dbReference type="InterPro" id="IPR000873">
    <property type="entry name" value="AMP-dep_synth/lig_dom"/>
</dbReference>
<dbReference type="AlphaFoldDB" id="Q6SHK1"/>
<proteinExistence type="predicted"/>
<dbReference type="Gene3D" id="3.40.50.12780">
    <property type="entry name" value="N-terminal domain of ligase-like"/>
    <property type="match status" value="1"/>
</dbReference>
<evidence type="ECO:0000256" key="1">
    <source>
        <dbReference type="ARBA" id="ARBA00022741"/>
    </source>
</evidence>